<dbReference type="Proteomes" id="UP000076923">
    <property type="component" value="Unassembled WGS sequence"/>
</dbReference>
<evidence type="ECO:0000313" key="2">
    <source>
        <dbReference type="Proteomes" id="UP000076923"/>
    </source>
</evidence>
<reference evidence="1 2" key="1">
    <citation type="submission" date="2016-02" db="EMBL/GenBank/DDBJ databases">
        <title>Draft genome sequence of Polaribacter atrinae KACC17473.</title>
        <authorList>
            <person name="Shin S.-K."/>
            <person name="Yi H."/>
        </authorList>
    </citation>
    <scope>NUCLEOTIDE SEQUENCE [LARGE SCALE GENOMIC DNA]</scope>
    <source>
        <strain evidence="1 2">KACC 17473</strain>
    </source>
</reference>
<dbReference type="RefSeq" id="WP_068448431.1">
    <property type="nucleotide sequence ID" value="NZ_CP150660.1"/>
</dbReference>
<dbReference type="STRING" id="1333662.LPB303_04220"/>
<comment type="caution">
    <text evidence="1">The sequence shown here is derived from an EMBL/GenBank/DDBJ whole genome shotgun (WGS) entry which is preliminary data.</text>
</comment>
<organism evidence="1 2">
    <name type="scientific">Polaribacter atrinae</name>
    <dbReference type="NCBI Taxonomy" id="1333662"/>
    <lineage>
        <taxon>Bacteria</taxon>
        <taxon>Pseudomonadati</taxon>
        <taxon>Bacteroidota</taxon>
        <taxon>Flavobacteriia</taxon>
        <taxon>Flavobacteriales</taxon>
        <taxon>Flavobacteriaceae</taxon>
    </lineage>
</organism>
<dbReference type="EMBL" id="LVWE01000005">
    <property type="protein sequence ID" value="OAD46127.1"/>
    <property type="molecule type" value="Genomic_DNA"/>
</dbReference>
<name>A0A176TDX6_9FLAO</name>
<sequence length="463" mass="54005">MKSVAFLLADGVGIRNYLYSDVLKELIEKGVEPILLHDLSDQAIEEIEKHHHYKFISHKIPQHKETVEQKFLRELISLARIKFNIKLTNNTSLRNNWKPIKKKFFQKVFYFVLELISFLGFKKYASILQLEKLYENSFSDDAYGHLLRDLNIDVIFNTHQRVIKAAPIIASAKKNNIKTIGAIFSWDNIPKAKLTVRTDSYVVWSEHMKDEMKLFYPEISQEKIIITGTPQFEFYANKELLQSKEEFCNQFALDASKKIICYSGDDTRTSPYDPDYLYDLASSIHQLPEDKQAQVLLRRCPVDLTGRFDSIVKKYPKIIKVADPLWNFDKNNKQNWTLVYPKFEDVALLINTVKHCDVVLNVGSTMAHDFAMYQKPAIYINYDVPHAKKWSVDTIYKFQHFRSMEGLKPVFWLNSKESIIETLDHAFNSNKNSKEIIDGQKWVDTISNERENASKNISNLLIQ</sequence>
<dbReference type="AlphaFoldDB" id="A0A176TDX6"/>
<keyword evidence="2" id="KW-1185">Reference proteome</keyword>
<proteinExistence type="predicted"/>
<protein>
    <recommendedName>
        <fullName evidence="3">UDP-glycosyltransferase</fullName>
    </recommendedName>
</protein>
<evidence type="ECO:0000313" key="1">
    <source>
        <dbReference type="EMBL" id="OAD46127.1"/>
    </source>
</evidence>
<accession>A0A176TDX6</accession>
<dbReference type="SUPFAM" id="SSF53756">
    <property type="entry name" value="UDP-Glycosyltransferase/glycogen phosphorylase"/>
    <property type="match status" value="1"/>
</dbReference>
<dbReference type="OrthoDB" id="913551at2"/>
<gene>
    <name evidence="1" type="ORF">LPB303_04220</name>
</gene>
<evidence type="ECO:0008006" key="3">
    <source>
        <dbReference type="Google" id="ProtNLM"/>
    </source>
</evidence>